<accession>A0A6A4VB79</accession>
<comment type="caution">
    <text evidence="1">The sequence shown here is derived from an EMBL/GenBank/DDBJ whole genome shotgun (WGS) entry which is preliminary data.</text>
</comment>
<reference evidence="1 2" key="1">
    <citation type="submission" date="2019-07" db="EMBL/GenBank/DDBJ databases">
        <title>Draft genome assembly of a fouling barnacle, Amphibalanus amphitrite (Darwin, 1854): The first reference genome for Thecostraca.</title>
        <authorList>
            <person name="Kim W."/>
        </authorList>
    </citation>
    <scope>NUCLEOTIDE SEQUENCE [LARGE SCALE GENOMIC DNA]</scope>
    <source>
        <strain evidence="1">SNU_AA5</strain>
        <tissue evidence="1">Soma without cirri and trophi</tissue>
    </source>
</reference>
<sequence>MLHTLKLVSSRMAICYTAQFNSAQANEYFVLTQRDGEPVMLQGNAFGDLVTDTATPLFLKPGGDENCAMDSLETLASSGTFDLSEMMYSLTFPSTYSITNGGTDLNGMNISLNNLNNGCCTIQRIF</sequence>
<evidence type="ECO:0000313" key="1">
    <source>
        <dbReference type="EMBL" id="KAF0288774.1"/>
    </source>
</evidence>
<evidence type="ECO:0000313" key="2">
    <source>
        <dbReference type="Proteomes" id="UP000440578"/>
    </source>
</evidence>
<keyword evidence="2" id="KW-1185">Reference proteome</keyword>
<gene>
    <name evidence="1" type="ORF">FJT64_012860</name>
</gene>
<dbReference type="AlphaFoldDB" id="A0A6A4VB79"/>
<dbReference type="EMBL" id="VIIS01002080">
    <property type="protein sequence ID" value="KAF0288774.1"/>
    <property type="molecule type" value="Genomic_DNA"/>
</dbReference>
<organism evidence="1 2">
    <name type="scientific">Amphibalanus amphitrite</name>
    <name type="common">Striped barnacle</name>
    <name type="synonym">Balanus amphitrite</name>
    <dbReference type="NCBI Taxonomy" id="1232801"/>
    <lineage>
        <taxon>Eukaryota</taxon>
        <taxon>Metazoa</taxon>
        <taxon>Ecdysozoa</taxon>
        <taxon>Arthropoda</taxon>
        <taxon>Crustacea</taxon>
        <taxon>Multicrustacea</taxon>
        <taxon>Cirripedia</taxon>
        <taxon>Thoracica</taxon>
        <taxon>Thoracicalcarea</taxon>
        <taxon>Balanomorpha</taxon>
        <taxon>Balanoidea</taxon>
        <taxon>Balanidae</taxon>
        <taxon>Amphibalaninae</taxon>
        <taxon>Amphibalanus</taxon>
    </lineage>
</organism>
<proteinExistence type="predicted"/>
<name>A0A6A4VB79_AMPAM</name>
<protein>
    <submittedName>
        <fullName evidence="1">Uncharacterized protein</fullName>
    </submittedName>
</protein>
<dbReference type="Proteomes" id="UP000440578">
    <property type="component" value="Unassembled WGS sequence"/>
</dbReference>